<dbReference type="EMBL" id="JAGIOO010000001">
    <property type="protein sequence ID" value="MBP2477457.1"/>
    <property type="molecule type" value="Genomic_DNA"/>
</dbReference>
<proteinExistence type="predicted"/>
<evidence type="ECO:0000313" key="6">
    <source>
        <dbReference type="EMBL" id="MBP2477457.1"/>
    </source>
</evidence>
<feature type="transmembrane region" description="Helical" evidence="4">
    <location>
        <begin position="162"/>
        <end position="180"/>
    </location>
</feature>
<comment type="caution">
    <text evidence="6">The sequence shown here is derived from an EMBL/GenBank/DDBJ whole genome shotgun (WGS) entry which is preliminary data.</text>
</comment>
<dbReference type="InterPro" id="IPR041916">
    <property type="entry name" value="Anti_sigma_zinc_sf"/>
</dbReference>
<evidence type="ECO:0000256" key="1">
    <source>
        <dbReference type="ARBA" id="ARBA00023015"/>
    </source>
</evidence>
<feature type="domain" description="Putative zinc-finger" evidence="5">
    <location>
        <begin position="10"/>
        <end position="37"/>
    </location>
</feature>
<evidence type="ECO:0000256" key="3">
    <source>
        <dbReference type="SAM" id="MobiDB-lite"/>
    </source>
</evidence>
<gene>
    <name evidence="6" type="ORF">JOF53_006329</name>
</gene>
<sequence length="331" mass="33882">MPSPPDHSDVGAYLLGVLNEADTIAFEEHLAQCPRCQEELQEMLDLPDLLDAARALDRQRNGHAPGTPPPRGRPLRAVPPPGGPQQVPPRAAPPRPGGPPRALPPQGAPPRPVQPAPVPPPSAQPPRAQPVPAPAAGPPEDRVLTQLLGQVEERKRRRRTSVWLLAGAAAVLLVGTPLVISATSGGTGGGTALPSTILDDPGRPTVTTTAPPPGPGPSGEPGPPATETLTGENPANNVSARLALAERGSGVAVDLELKGISGPRLCQLVAVGKAGQTFPVNSWIVPEKGYGVAGSPEPLRTGGTVALSRGDIARFEVRTMDGIGLLSIPAG</sequence>
<keyword evidence="4" id="KW-0472">Membrane</keyword>
<evidence type="ECO:0000256" key="4">
    <source>
        <dbReference type="SAM" id="Phobius"/>
    </source>
</evidence>
<dbReference type="Pfam" id="PF13490">
    <property type="entry name" value="zf-HC2"/>
    <property type="match status" value="1"/>
</dbReference>
<dbReference type="Proteomes" id="UP001519363">
    <property type="component" value="Unassembled WGS sequence"/>
</dbReference>
<evidence type="ECO:0000313" key="7">
    <source>
        <dbReference type="Proteomes" id="UP001519363"/>
    </source>
</evidence>
<reference evidence="6 7" key="1">
    <citation type="submission" date="2021-03" db="EMBL/GenBank/DDBJ databases">
        <title>Sequencing the genomes of 1000 actinobacteria strains.</title>
        <authorList>
            <person name="Klenk H.-P."/>
        </authorList>
    </citation>
    <scope>NUCLEOTIDE SEQUENCE [LARGE SCALE GENOMIC DNA]</scope>
    <source>
        <strain evidence="6 7">DSM 44580</strain>
    </source>
</reference>
<keyword evidence="4" id="KW-1133">Transmembrane helix</keyword>
<feature type="compositionally biased region" description="Pro residues" evidence="3">
    <location>
        <begin position="210"/>
        <end position="224"/>
    </location>
</feature>
<feature type="region of interest" description="Disordered" evidence="3">
    <location>
        <begin position="59"/>
        <end position="140"/>
    </location>
</feature>
<accession>A0ABS5ALK7</accession>
<feature type="region of interest" description="Disordered" evidence="3">
    <location>
        <begin position="184"/>
        <end position="233"/>
    </location>
</feature>
<dbReference type="RefSeq" id="WP_086788095.1">
    <property type="nucleotide sequence ID" value="NZ_JAGIOO010000001.1"/>
</dbReference>
<name>A0ABS5ALK7_9PSEU</name>
<organism evidence="6 7">
    <name type="scientific">Crossiella equi</name>
    <dbReference type="NCBI Taxonomy" id="130796"/>
    <lineage>
        <taxon>Bacteria</taxon>
        <taxon>Bacillati</taxon>
        <taxon>Actinomycetota</taxon>
        <taxon>Actinomycetes</taxon>
        <taxon>Pseudonocardiales</taxon>
        <taxon>Pseudonocardiaceae</taxon>
        <taxon>Crossiella</taxon>
    </lineage>
</organism>
<keyword evidence="1" id="KW-0805">Transcription regulation</keyword>
<keyword evidence="4" id="KW-0812">Transmembrane</keyword>
<evidence type="ECO:0000256" key="2">
    <source>
        <dbReference type="ARBA" id="ARBA00023163"/>
    </source>
</evidence>
<keyword evidence="2" id="KW-0804">Transcription</keyword>
<dbReference type="InterPro" id="IPR027383">
    <property type="entry name" value="Znf_put"/>
</dbReference>
<keyword evidence="7" id="KW-1185">Reference proteome</keyword>
<dbReference type="Gene3D" id="1.10.10.1320">
    <property type="entry name" value="Anti-sigma factor, zinc-finger domain"/>
    <property type="match status" value="1"/>
</dbReference>
<protein>
    <submittedName>
        <fullName evidence="6">Anti-sigma factor RsiW</fullName>
    </submittedName>
</protein>
<evidence type="ECO:0000259" key="5">
    <source>
        <dbReference type="Pfam" id="PF13490"/>
    </source>
</evidence>
<feature type="compositionally biased region" description="Pro residues" evidence="3">
    <location>
        <begin position="66"/>
        <end position="137"/>
    </location>
</feature>